<evidence type="ECO:0000256" key="1">
    <source>
        <dbReference type="ARBA" id="ARBA00010456"/>
    </source>
</evidence>
<comment type="caution">
    <text evidence="5">The sequence shown here is derived from an EMBL/GenBank/DDBJ whole genome shotgun (WGS) entry which is preliminary data.</text>
</comment>
<organism evidence="5">
    <name type="scientific">bioreactor metagenome</name>
    <dbReference type="NCBI Taxonomy" id="1076179"/>
    <lineage>
        <taxon>unclassified sequences</taxon>
        <taxon>metagenomes</taxon>
        <taxon>ecological metagenomes</taxon>
    </lineage>
</organism>
<evidence type="ECO:0000313" key="5">
    <source>
        <dbReference type="EMBL" id="MPM31358.1"/>
    </source>
</evidence>
<accession>A0A644YTQ2</accession>
<dbReference type="GO" id="GO:0004731">
    <property type="term" value="F:purine-nucleoside phosphorylase activity"/>
    <property type="evidence" value="ECO:0007669"/>
    <property type="project" value="UniProtKB-EC"/>
</dbReference>
<dbReference type="AlphaFoldDB" id="A0A644YTQ2"/>
<reference evidence="5" key="1">
    <citation type="submission" date="2019-08" db="EMBL/GenBank/DDBJ databases">
        <authorList>
            <person name="Kucharzyk K."/>
            <person name="Murdoch R.W."/>
            <person name="Higgins S."/>
            <person name="Loffler F."/>
        </authorList>
    </citation>
    <scope>NUCLEOTIDE SEQUENCE</scope>
</reference>
<dbReference type="PROSITE" id="PS01232">
    <property type="entry name" value="PNP_UDP_1"/>
    <property type="match status" value="1"/>
</dbReference>
<dbReference type="NCBIfam" id="NF004489">
    <property type="entry name" value="PRK05819.1"/>
    <property type="match status" value="1"/>
</dbReference>
<keyword evidence="3 5" id="KW-0808">Transferase</keyword>
<dbReference type="InterPro" id="IPR035994">
    <property type="entry name" value="Nucleoside_phosphorylase_sf"/>
</dbReference>
<dbReference type="NCBIfam" id="TIGR00107">
    <property type="entry name" value="deoD"/>
    <property type="match status" value="1"/>
</dbReference>
<comment type="similarity">
    <text evidence="1">Belongs to the PNP/UDP phosphorylase family.</text>
</comment>
<gene>
    <name evidence="5" type="primary">deoD_15</name>
    <name evidence="5" type="ORF">SDC9_77913</name>
</gene>
<dbReference type="GO" id="GO:0004850">
    <property type="term" value="F:uridine phosphorylase activity"/>
    <property type="evidence" value="ECO:0007669"/>
    <property type="project" value="TreeGrafter"/>
</dbReference>
<dbReference type="Gene3D" id="3.40.50.1580">
    <property type="entry name" value="Nucleoside phosphorylase domain"/>
    <property type="match status" value="1"/>
</dbReference>
<dbReference type="GO" id="GO:0006218">
    <property type="term" value="P:uridine catabolic process"/>
    <property type="evidence" value="ECO:0007669"/>
    <property type="project" value="TreeGrafter"/>
</dbReference>
<dbReference type="PANTHER" id="PTHR43691:SF11">
    <property type="entry name" value="FI09636P-RELATED"/>
    <property type="match status" value="1"/>
</dbReference>
<dbReference type="InterPro" id="IPR004402">
    <property type="entry name" value="DeoD-type"/>
</dbReference>
<proteinExistence type="inferred from homology"/>
<dbReference type="HAMAP" id="MF_01627">
    <property type="entry name" value="Pur_nucleosid_phosp"/>
    <property type="match status" value="1"/>
</dbReference>
<evidence type="ECO:0000256" key="3">
    <source>
        <dbReference type="ARBA" id="ARBA00022679"/>
    </source>
</evidence>
<name>A0A644YTQ2_9ZZZZ</name>
<evidence type="ECO:0000259" key="4">
    <source>
        <dbReference type="Pfam" id="PF01048"/>
    </source>
</evidence>
<keyword evidence="2 5" id="KW-0328">Glycosyltransferase</keyword>
<dbReference type="SUPFAM" id="SSF53167">
    <property type="entry name" value="Purine and uridine phosphorylases"/>
    <property type="match status" value="1"/>
</dbReference>
<protein>
    <submittedName>
        <fullName evidence="5">Purine nucleoside phosphorylase DeoD-type</fullName>
        <ecNumber evidence="5">2.4.2.1</ecNumber>
    </submittedName>
</protein>
<feature type="domain" description="Nucleoside phosphorylase" evidence="4">
    <location>
        <begin position="18"/>
        <end position="234"/>
    </location>
</feature>
<dbReference type="EC" id="2.4.2.1" evidence="5"/>
<sequence length="240" mass="25843">MATPSACNEAKPGEIAKAVLMPGDPLRAKYVAEHYLENPVCFNSVRGMLGYTGAYKGKRLSVMGHGMGVPSIGLYTYELYHMYGVDSIIRIGSAGGVGEGVRVRDVVIALGASTNSHFADQYGFPGQLAPTASYPLLRDAVAAAEKLGVQADVGQVFTADQFYNDNAAAGEMYRKFGILAVEMETAGLYWTAQRAGKQALSILTISDHIFTGEALSAQDRQDSFHEMMEIALETAWRSLD</sequence>
<dbReference type="EMBL" id="VSSQ01006050">
    <property type="protein sequence ID" value="MPM31358.1"/>
    <property type="molecule type" value="Genomic_DNA"/>
</dbReference>
<dbReference type="PANTHER" id="PTHR43691">
    <property type="entry name" value="URIDINE PHOSPHORYLASE"/>
    <property type="match status" value="1"/>
</dbReference>
<dbReference type="GO" id="GO:0005829">
    <property type="term" value="C:cytosol"/>
    <property type="evidence" value="ECO:0007669"/>
    <property type="project" value="TreeGrafter"/>
</dbReference>
<dbReference type="Pfam" id="PF01048">
    <property type="entry name" value="PNP_UDP_1"/>
    <property type="match status" value="1"/>
</dbReference>
<dbReference type="CDD" id="cd09006">
    <property type="entry name" value="PNP_EcPNPI-like"/>
    <property type="match status" value="1"/>
</dbReference>
<dbReference type="InterPro" id="IPR018016">
    <property type="entry name" value="Nucleoside_phosphorylase_CS"/>
</dbReference>
<dbReference type="InterPro" id="IPR000845">
    <property type="entry name" value="Nucleoside_phosphorylase_d"/>
</dbReference>
<evidence type="ECO:0000256" key="2">
    <source>
        <dbReference type="ARBA" id="ARBA00022676"/>
    </source>
</evidence>